<evidence type="ECO:0000313" key="1">
    <source>
        <dbReference type="EMBL" id="KRZ24267.1"/>
    </source>
</evidence>
<name>A0A0V1IN59_TRIPS</name>
<accession>A0A0V1IN59</accession>
<reference evidence="1 2" key="1">
    <citation type="submission" date="2015-01" db="EMBL/GenBank/DDBJ databases">
        <title>Evolution of Trichinella species and genotypes.</title>
        <authorList>
            <person name="Korhonen P.K."/>
            <person name="Edoardo P."/>
            <person name="Giuseppe L.R."/>
            <person name="Gasser R.B."/>
        </authorList>
    </citation>
    <scope>NUCLEOTIDE SEQUENCE [LARGE SCALE GENOMIC DNA]</scope>
    <source>
        <strain evidence="1">ISS588</strain>
    </source>
</reference>
<sequence>MSWMVNSCRHHCGTTLKVPSIPQVRITDSSLMLEPTANTSILIFNFKVSYENSLTKINAT</sequence>
<keyword evidence="2" id="KW-1185">Reference proteome</keyword>
<dbReference type="Proteomes" id="UP000054805">
    <property type="component" value="Unassembled WGS sequence"/>
</dbReference>
<gene>
    <name evidence="1" type="ORF">T4B_7807</name>
</gene>
<organism evidence="1 2">
    <name type="scientific">Trichinella pseudospiralis</name>
    <name type="common">Parasitic roundworm</name>
    <dbReference type="NCBI Taxonomy" id="6337"/>
    <lineage>
        <taxon>Eukaryota</taxon>
        <taxon>Metazoa</taxon>
        <taxon>Ecdysozoa</taxon>
        <taxon>Nematoda</taxon>
        <taxon>Enoplea</taxon>
        <taxon>Dorylaimia</taxon>
        <taxon>Trichinellida</taxon>
        <taxon>Trichinellidae</taxon>
        <taxon>Trichinella</taxon>
    </lineage>
</organism>
<proteinExistence type="predicted"/>
<comment type="caution">
    <text evidence="1">The sequence shown here is derived from an EMBL/GenBank/DDBJ whole genome shotgun (WGS) entry which is preliminary data.</text>
</comment>
<evidence type="ECO:0000313" key="2">
    <source>
        <dbReference type="Proteomes" id="UP000054805"/>
    </source>
</evidence>
<dbReference type="AlphaFoldDB" id="A0A0V1IN59"/>
<protein>
    <submittedName>
        <fullName evidence="1">Uncharacterized protein</fullName>
    </submittedName>
</protein>
<dbReference type="EMBL" id="JYDS01000125">
    <property type="protein sequence ID" value="KRZ24267.1"/>
    <property type="molecule type" value="Genomic_DNA"/>
</dbReference>